<evidence type="ECO:0000313" key="1">
    <source>
        <dbReference type="EMBL" id="GAI55974.1"/>
    </source>
</evidence>
<dbReference type="EMBL" id="BARV01037952">
    <property type="protein sequence ID" value="GAI55974.1"/>
    <property type="molecule type" value="Genomic_DNA"/>
</dbReference>
<proteinExistence type="predicted"/>
<sequence>LFYIAGDNYRSALQVPLAGGTVLQMDQEASSYQGILWHYRERCEDTDMDCNLGLCVGSNNKKATGPEIESLHNSTDFKCNLIRESVYFTGTYGSWLQN</sequence>
<dbReference type="AlphaFoldDB" id="X1RKD2"/>
<name>X1RKD2_9ZZZZ</name>
<gene>
    <name evidence="1" type="ORF">S06H3_58595</name>
</gene>
<comment type="caution">
    <text evidence="1">The sequence shown here is derived from an EMBL/GenBank/DDBJ whole genome shotgun (WGS) entry which is preliminary data.</text>
</comment>
<protein>
    <submittedName>
        <fullName evidence="1">Uncharacterized protein</fullName>
    </submittedName>
</protein>
<accession>X1RKD2</accession>
<organism evidence="1">
    <name type="scientific">marine sediment metagenome</name>
    <dbReference type="NCBI Taxonomy" id="412755"/>
    <lineage>
        <taxon>unclassified sequences</taxon>
        <taxon>metagenomes</taxon>
        <taxon>ecological metagenomes</taxon>
    </lineage>
</organism>
<reference evidence="1" key="1">
    <citation type="journal article" date="2014" name="Front. Microbiol.">
        <title>High frequency of phylogenetically diverse reductive dehalogenase-homologous genes in deep subseafloor sedimentary metagenomes.</title>
        <authorList>
            <person name="Kawai M."/>
            <person name="Futagami T."/>
            <person name="Toyoda A."/>
            <person name="Takaki Y."/>
            <person name="Nishi S."/>
            <person name="Hori S."/>
            <person name="Arai W."/>
            <person name="Tsubouchi T."/>
            <person name="Morono Y."/>
            <person name="Uchiyama I."/>
            <person name="Ito T."/>
            <person name="Fujiyama A."/>
            <person name="Inagaki F."/>
            <person name="Takami H."/>
        </authorList>
    </citation>
    <scope>NUCLEOTIDE SEQUENCE</scope>
    <source>
        <strain evidence="1">Expedition CK06-06</strain>
    </source>
</reference>
<feature type="non-terminal residue" evidence="1">
    <location>
        <position position="1"/>
    </location>
</feature>